<proteinExistence type="predicted"/>
<dbReference type="GO" id="GO:1990404">
    <property type="term" value="F:NAD+-protein mono-ADP-ribosyltransferase activity"/>
    <property type="evidence" value="ECO:0007669"/>
    <property type="project" value="TreeGrafter"/>
</dbReference>
<gene>
    <name evidence="4" type="ORF">BJG266_LOCUS32290</name>
    <name evidence="5" type="ORF">QVE165_LOCUS43270</name>
</gene>
<dbReference type="SUPFAM" id="SSF56399">
    <property type="entry name" value="ADP-ribosylation"/>
    <property type="match status" value="1"/>
</dbReference>
<protein>
    <recommendedName>
        <fullName evidence="1">Poly [ADP-ribose] polymerase</fullName>
        <shortName evidence="1">PARP</shortName>
        <ecNumber evidence="1">2.4.2.-</ecNumber>
    </recommendedName>
</protein>
<evidence type="ECO:0000313" key="7">
    <source>
        <dbReference type="Proteomes" id="UP000663877"/>
    </source>
</evidence>
<evidence type="ECO:0000313" key="6">
    <source>
        <dbReference type="Proteomes" id="UP000663832"/>
    </source>
</evidence>
<dbReference type="Proteomes" id="UP000663832">
    <property type="component" value="Unassembled WGS sequence"/>
</dbReference>
<comment type="caution">
    <text evidence="4">The sequence shown here is derived from an EMBL/GenBank/DDBJ whole genome shotgun (WGS) entry which is preliminary data.</text>
</comment>
<evidence type="ECO:0000256" key="2">
    <source>
        <dbReference type="SAM" id="MobiDB-lite"/>
    </source>
</evidence>
<dbReference type="PANTHER" id="PTHR45740:SF2">
    <property type="entry name" value="POLY [ADP-RIBOSE] POLYMERASE"/>
    <property type="match status" value="1"/>
</dbReference>
<keyword evidence="1" id="KW-0520">NAD</keyword>
<evidence type="ECO:0000313" key="4">
    <source>
        <dbReference type="EMBL" id="CAF1301149.1"/>
    </source>
</evidence>
<dbReference type="Pfam" id="PF21021">
    <property type="entry name" value="FAF1"/>
    <property type="match status" value="1"/>
</dbReference>
<organism evidence="4 7">
    <name type="scientific">Adineta steineri</name>
    <dbReference type="NCBI Taxonomy" id="433720"/>
    <lineage>
        <taxon>Eukaryota</taxon>
        <taxon>Metazoa</taxon>
        <taxon>Spiralia</taxon>
        <taxon>Gnathifera</taxon>
        <taxon>Rotifera</taxon>
        <taxon>Eurotatoria</taxon>
        <taxon>Bdelloidea</taxon>
        <taxon>Adinetida</taxon>
        <taxon>Adinetidae</taxon>
        <taxon>Adineta</taxon>
    </lineage>
</organism>
<sequence>MEYEQSTTSSNTSGYSDGLNSSSSDDADVFNHLGSQKHSENGNDSSTGEDSPAMKLLWKFDKYYSVCGLNLFFGPLDDALMTALTDSIPLILLLHNDKSVAANIFCRNVLRFPKIRDYLAEKFIVWGWDRTNDNNDDQFENMLKSQIGDQITASIMRVAVDSYPLLLCITLQHGQLQIIGKISGTMSCNEVYQKLLSAHDKFDRRIETFNMSKDSSLVFNDFLTILLEDSIEYDEIANKLAIAHRRILRIYNIDVPDWSIDYTHQKAIIDARIAADNIIQHGFDHDLIGQHGTSFGHGFYFSSCSTTCQDYAKADPPINGRAILICHVIVGESRIGNSSMRKCPDGYDSTTDGLHTTYVVYSNEQILPKYLVIYE</sequence>
<feature type="region of interest" description="Disordered" evidence="2">
    <location>
        <begin position="1"/>
        <end position="50"/>
    </location>
</feature>
<dbReference type="InterPro" id="IPR051712">
    <property type="entry name" value="ARTD-AVP"/>
</dbReference>
<dbReference type="InterPro" id="IPR006577">
    <property type="entry name" value="UAS"/>
</dbReference>
<name>A0A815DTM6_9BILA</name>
<keyword evidence="1" id="KW-0808">Transferase</keyword>
<dbReference type="InterPro" id="IPR036249">
    <property type="entry name" value="Thioredoxin-like_sf"/>
</dbReference>
<keyword evidence="6" id="KW-1185">Reference proteome</keyword>
<accession>A0A815DTM6</accession>
<dbReference type="InterPro" id="IPR012317">
    <property type="entry name" value="Poly(ADP-ribose)pol_cat_dom"/>
</dbReference>
<feature type="compositionally biased region" description="Polar residues" evidence="2">
    <location>
        <begin position="1"/>
        <end position="12"/>
    </location>
</feature>
<dbReference type="InterPro" id="IPR049483">
    <property type="entry name" value="FAF1_2-like_UAS"/>
</dbReference>
<dbReference type="Gene3D" id="3.90.228.10">
    <property type="match status" value="1"/>
</dbReference>
<dbReference type="EMBL" id="CAJNOI010000530">
    <property type="protein sequence ID" value="CAF1301149.1"/>
    <property type="molecule type" value="Genomic_DNA"/>
</dbReference>
<dbReference type="GO" id="GO:0003950">
    <property type="term" value="F:NAD+ poly-ADP-ribosyltransferase activity"/>
    <property type="evidence" value="ECO:0007669"/>
    <property type="project" value="UniProtKB-UniRule"/>
</dbReference>
<dbReference type="SMART" id="SM00594">
    <property type="entry name" value="UAS"/>
    <property type="match status" value="1"/>
</dbReference>
<dbReference type="GO" id="GO:0005634">
    <property type="term" value="C:nucleus"/>
    <property type="evidence" value="ECO:0007669"/>
    <property type="project" value="TreeGrafter"/>
</dbReference>
<dbReference type="AlphaFoldDB" id="A0A815DTM6"/>
<dbReference type="PANTHER" id="PTHR45740">
    <property type="entry name" value="POLY [ADP-RIBOSE] POLYMERASE"/>
    <property type="match status" value="1"/>
</dbReference>
<dbReference type="EMBL" id="CAJNOM010000552">
    <property type="protein sequence ID" value="CAF1497390.1"/>
    <property type="molecule type" value="Genomic_DNA"/>
</dbReference>
<dbReference type="SUPFAM" id="SSF52833">
    <property type="entry name" value="Thioredoxin-like"/>
    <property type="match status" value="1"/>
</dbReference>
<dbReference type="Gene3D" id="3.40.30.10">
    <property type="entry name" value="Glutaredoxin"/>
    <property type="match status" value="1"/>
</dbReference>
<evidence type="ECO:0000259" key="3">
    <source>
        <dbReference type="PROSITE" id="PS51059"/>
    </source>
</evidence>
<evidence type="ECO:0000313" key="5">
    <source>
        <dbReference type="EMBL" id="CAF1497390.1"/>
    </source>
</evidence>
<dbReference type="Pfam" id="PF00644">
    <property type="entry name" value="PARP"/>
    <property type="match status" value="1"/>
</dbReference>
<feature type="domain" description="PARP catalytic" evidence="3">
    <location>
        <begin position="210"/>
        <end position="375"/>
    </location>
</feature>
<feature type="compositionally biased region" description="Low complexity" evidence="2">
    <location>
        <begin position="13"/>
        <end position="24"/>
    </location>
</feature>
<keyword evidence="1" id="KW-0328">Glycosyltransferase</keyword>
<dbReference type="PROSITE" id="PS51059">
    <property type="entry name" value="PARP_CATALYTIC"/>
    <property type="match status" value="1"/>
</dbReference>
<evidence type="ECO:0000256" key="1">
    <source>
        <dbReference type="RuleBase" id="RU362114"/>
    </source>
</evidence>
<dbReference type="EC" id="2.4.2.-" evidence="1"/>
<dbReference type="OrthoDB" id="6133115at2759"/>
<reference evidence="4" key="1">
    <citation type="submission" date="2021-02" db="EMBL/GenBank/DDBJ databases">
        <authorList>
            <person name="Nowell W R."/>
        </authorList>
    </citation>
    <scope>NUCLEOTIDE SEQUENCE</scope>
</reference>
<dbReference type="Proteomes" id="UP000663877">
    <property type="component" value="Unassembled WGS sequence"/>
</dbReference>